<dbReference type="InParanoid" id="A0A165SU73"/>
<accession>A0A165SU73</accession>
<dbReference type="AlphaFoldDB" id="A0A165SU73"/>
<name>A0A165SU73_9AGAM</name>
<protein>
    <submittedName>
        <fullName evidence="1">Uncharacterized protein</fullName>
    </submittedName>
</protein>
<evidence type="ECO:0000313" key="2">
    <source>
        <dbReference type="Proteomes" id="UP000076761"/>
    </source>
</evidence>
<proteinExistence type="predicted"/>
<gene>
    <name evidence="1" type="ORF">NEOLEDRAFT_1133187</name>
</gene>
<sequence length="53" mass="5948">MLSALCIYNRQFPSVSVLLVLICVLTSPGSRILPHHSCYTCDRLSTQFPTYAM</sequence>
<evidence type="ECO:0000313" key="1">
    <source>
        <dbReference type="EMBL" id="KZT25683.1"/>
    </source>
</evidence>
<dbReference type="EMBL" id="KV425570">
    <property type="protein sequence ID" value="KZT25683.1"/>
    <property type="molecule type" value="Genomic_DNA"/>
</dbReference>
<keyword evidence="2" id="KW-1185">Reference proteome</keyword>
<reference evidence="1 2" key="1">
    <citation type="journal article" date="2016" name="Mol. Biol. Evol.">
        <title>Comparative Genomics of Early-Diverging Mushroom-Forming Fungi Provides Insights into the Origins of Lignocellulose Decay Capabilities.</title>
        <authorList>
            <person name="Nagy L.G."/>
            <person name="Riley R."/>
            <person name="Tritt A."/>
            <person name="Adam C."/>
            <person name="Daum C."/>
            <person name="Floudas D."/>
            <person name="Sun H."/>
            <person name="Yadav J.S."/>
            <person name="Pangilinan J."/>
            <person name="Larsson K.H."/>
            <person name="Matsuura K."/>
            <person name="Barry K."/>
            <person name="Labutti K."/>
            <person name="Kuo R."/>
            <person name="Ohm R.A."/>
            <person name="Bhattacharya S.S."/>
            <person name="Shirouzu T."/>
            <person name="Yoshinaga Y."/>
            <person name="Martin F.M."/>
            <person name="Grigoriev I.V."/>
            <person name="Hibbett D.S."/>
        </authorList>
    </citation>
    <scope>NUCLEOTIDE SEQUENCE [LARGE SCALE GENOMIC DNA]</scope>
    <source>
        <strain evidence="1 2">HHB14362 ss-1</strain>
    </source>
</reference>
<dbReference type="Proteomes" id="UP000076761">
    <property type="component" value="Unassembled WGS sequence"/>
</dbReference>
<organism evidence="1 2">
    <name type="scientific">Neolentinus lepideus HHB14362 ss-1</name>
    <dbReference type="NCBI Taxonomy" id="1314782"/>
    <lineage>
        <taxon>Eukaryota</taxon>
        <taxon>Fungi</taxon>
        <taxon>Dikarya</taxon>
        <taxon>Basidiomycota</taxon>
        <taxon>Agaricomycotina</taxon>
        <taxon>Agaricomycetes</taxon>
        <taxon>Gloeophyllales</taxon>
        <taxon>Gloeophyllaceae</taxon>
        <taxon>Neolentinus</taxon>
    </lineage>
</organism>